<evidence type="ECO:0000256" key="7">
    <source>
        <dbReference type="ARBA" id="ARBA00023136"/>
    </source>
</evidence>
<feature type="transmembrane region" description="Helical" evidence="9">
    <location>
        <begin position="71"/>
        <end position="92"/>
    </location>
</feature>
<keyword evidence="5 9" id="KW-0812">Transmembrane</keyword>
<comment type="caution">
    <text evidence="11">The sequence shown here is derived from an EMBL/GenBank/DDBJ whole genome shotgun (WGS) entry which is preliminary data.</text>
</comment>
<feature type="transmembrane region" description="Helical" evidence="9">
    <location>
        <begin position="128"/>
        <end position="150"/>
    </location>
</feature>
<evidence type="ECO:0000313" key="11">
    <source>
        <dbReference type="EMBL" id="GAA5181772.1"/>
    </source>
</evidence>
<name>A0ABP9RNM7_9ACTN</name>
<keyword evidence="3" id="KW-0328">Glycosyltransferase</keyword>
<feature type="transmembrane region" description="Helical" evidence="9">
    <location>
        <begin position="187"/>
        <end position="210"/>
    </location>
</feature>
<evidence type="ECO:0000256" key="4">
    <source>
        <dbReference type="ARBA" id="ARBA00022679"/>
    </source>
</evidence>
<dbReference type="Proteomes" id="UP001501570">
    <property type="component" value="Unassembled WGS sequence"/>
</dbReference>
<keyword evidence="4" id="KW-0808">Transferase</keyword>
<dbReference type="PANTHER" id="PTHR33908:SF3">
    <property type="entry name" value="UNDECAPRENYL PHOSPHATE-ALPHA-4-AMINO-4-DEOXY-L-ARABINOSE ARABINOSYL TRANSFERASE"/>
    <property type="match status" value="1"/>
</dbReference>
<gene>
    <name evidence="11" type="ORF">GCM10023322_17220</name>
</gene>
<dbReference type="Pfam" id="PF13231">
    <property type="entry name" value="PMT_2"/>
    <property type="match status" value="1"/>
</dbReference>
<dbReference type="PANTHER" id="PTHR33908">
    <property type="entry name" value="MANNOSYLTRANSFERASE YKCB-RELATED"/>
    <property type="match status" value="1"/>
</dbReference>
<dbReference type="InterPro" id="IPR050297">
    <property type="entry name" value="LipidA_mod_glycosyltrf_83"/>
</dbReference>
<evidence type="ECO:0000256" key="2">
    <source>
        <dbReference type="ARBA" id="ARBA00022475"/>
    </source>
</evidence>
<keyword evidence="6 9" id="KW-1133">Transmembrane helix</keyword>
<feature type="transmembrane region" description="Helical" evidence="9">
    <location>
        <begin position="157"/>
        <end position="175"/>
    </location>
</feature>
<feature type="transmembrane region" description="Helical" evidence="9">
    <location>
        <begin position="299"/>
        <end position="321"/>
    </location>
</feature>
<feature type="transmembrane region" description="Helical" evidence="9">
    <location>
        <begin position="222"/>
        <end position="245"/>
    </location>
</feature>
<keyword evidence="7 9" id="KW-0472">Membrane</keyword>
<evidence type="ECO:0000256" key="8">
    <source>
        <dbReference type="SAM" id="MobiDB-lite"/>
    </source>
</evidence>
<keyword evidence="12" id="KW-1185">Reference proteome</keyword>
<feature type="region of interest" description="Disordered" evidence="8">
    <location>
        <begin position="1"/>
        <end position="26"/>
    </location>
</feature>
<sequence>MSTSRTVEETPPGPPEDEPARSPSPPRPTLPAWLPFLAGSLAMLAVGGYRLTAVSLDWDEGATVSASGRPVPEILGLAGHVDGVIAPYYLFLHFWTRVFGSSDLALRAPSLIAMALGVGLVAELGRRLIGPATGLVAGLICAAIPALSYYSAQARPYALAFALATLATLSLYRAVERPSWRRWCWYAGFLLAAGVVHILAATVLVAHLIIVAGRWYAGRDRALLRALPASAVTAVALAPLAVLGAREQQVQLAWVTSPTWRDVAAAPEQVVQSAQVAFLLVGLALVATVVLRRRTAAELVVLAVVPVGLMLLVSLAVPVWVPRYGTFALGPLAILAAGTVTAPARPSAGTLPRVALRATVVLALIAVEALPAQILARQSHSSPDSRGLAGVIEANVAPGDGLVFGDFAWSLRPTVEHYLARHSWTAPDAAPRDLLLTRDAGRLGSLDAQECADVAACLGTTPRIWLVTPVSPAHPIDAATSKMHALRARYAVTATWAKDQGMVSLLVRR</sequence>
<evidence type="ECO:0000256" key="6">
    <source>
        <dbReference type="ARBA" id="ARBA00022989"/>
    </source>
</evidence>
<comment type="subcellular location">
    <subcellularLocation>
        <location evidence="1">Cell membrane</location>
        <topology evidence="1">Multi-pass membrane protein</topology>
    </subcellularLocation>
</comment>
<dbReference type="EMBL" id="BAABJQ010000004">
    <property type="protein sequence ID" value="GAA5181772.1"/>
    <property type="molecule type" value="Genomic_DNA"/>
</dbReference>
<accession>A0ABP9RNM7</accession>
<feature type="transmembrane region" description="Helical" evidence="9">
    <location>
        <begin position="30"/>
        <end position="51"/>
    </location>
</feature>
<reference evidence="12" key="1">
    <citation type="journal article" date="2019" name="Int. J. Syst. Evol. Microbiol.">
        <title>The Global Catalogue of Microorganisms (GCM) 10K type strain sequencing project: providing services to taxonomists for standard genome sequencing and annotation.</title>
        <authorList>
            <consortium name="The Broad Institute Genomics Platform"/>
            <consortium name="The Broad Institute Genome Sequencing Center for Infectious Disease"/>
            <person name="Wu L."/>
            <person name="Ma J."/>
        </authorList>
    </citation>
    <scope>NUCLEOTIDE SEQUENCE [LARGE SCALE GENOMIC DNA]</scope>
    <source>
        <strain evidence="12">JCM 18304</strain>
    </source>
</reference>
<feature type="transmembrane region" description="Helical" evidence="9">
    <location>
        <begin position="270"/>
        <end position="292"/>
    </location>
</feature>
<organism evidence="11 12">
    <name type="scientific">Rugosimonospora acidiphila</name>
    <dbReference type="NCBI Taxonomy" id="556531"/>
    <lineage>
        <taxon>Bacteria</taxon>
        <taxon>Bacillati</taxon>
        <taxon>Actinomycetota</taxon>
        <taxon>Actinomycetes</taxon>
        <taxon>Micromonosporales</taxon>
        <taxon>Micromonosporaceae</taxon>
        <taxon>Rugosimonospora</taxon>
    </lineage>
</organism>
<feature type="domain" description="Glycosyltransferase RgtA/B/C/D-like" evidence="10">
    <location>
        <begin position="90"/>
        <end position="238"/>
    </location>
</feature>
<keyword evidence="2" id="KW-1003">Cell membrane</keyword>
<evidence type="ECO:0000313" key="12">
    <source>
        <dbReference type="Proteomes" id="UP001501570"/>
    </source>
</evidence>
<evidence type="ECO:0000256" key="3">
    <source>
        <dbReference type="ARBA" id="ARBA00022676"/>
    </source>
</evidence>
<protein>
    <recommendedName>
        <fullName evidence="10">Glycosyltransferase RgtA/B/C/D-like domain-containing protein</fullName>
    </recommendedName>
</protein>
<dbReference type="RefSeq" id="WP_345627727.1">
    <property type="nucleotide sequence ID" value="NZ_BAABJQ010000004.1"/>
</dbReference>
<proteinExistence type="predicted"/>
<evidence type="ECO:0000259" key="10">
    <source>
        <dbReference type="Pfam" id="PF13231"/>
    </source>
</evidence>
<evidence type="ECO:0000256" key="1">
    <source>
        <dbReference type="ARBA" id="ARBA00004651"/>
    </source>
</evidence>
<evidence type="ECO:0000256" key="5">
    <source>
        <dbReference type="ARBA" id="ARBA00022692"/>
    </source>
</evidence>
<evidence type="ECO:0000256" key="9">
    <source>
        <dbReference type="SAM" id="Phobius"/>
    </source>
</evidence>
<dbReference type="InterPro" id="IPR038731">
    <property type="entry name" value="RgtA/B/C-like"/>
</dbReference>